<dbReference type="Proteomes" id="UP000300142">
    <property type="component" value="Unassembled WGS sequence"/>
</dbReference>
<protein>
    <recommendedName>
        <fullName evidence="3">DUF3134 domain-containing protein</fullName>
    </recommendedName>
</protein>
<reference evidence="2" key="1">
    <citation type="submission" date="2019-02" db="EMBL/GenBank/DDBJ databases">
        <title>Draft genome sequence of Sphaerospermopsis reniformis NIES-1949.</title>
        <authorList>
            <person name="Yamaguchi H."/>
            <person name="Suzuki S."/>
            <person name="Kawachi M."/>
        </authorList>
    </citation>
    <scope>NUCLEOTIDE SEQUENCE [LARGE SCALE GENOMIC DNA]</scope>
    <source>
        <strain evidence="2">NIES-1949</strain>
    </source>
</reference>
<sequence>MLNSPLNEQPRNQRATVIPLKQKSSMLDWLQSSGRLIARDFNESTFSEPEEEISDFLAGEDGIADLDYDDDGDISIDED</sequence>
<dbReference type="EMBL" id="BJCE01000001">
    <property type="protein sequence ID" value="GCL34993.1"/>
    <property type="molecule type" value="Genomic_DNA"/>
</dbReference>
<name>A0A479ZU55_9CYAN</name>
<dbReference type="InterPro" id="IPR021481">
    <property type="entry name" value="DUF3134"/>
</dbReference>
<proteinExistence type="predicted"/>
<gene>
    <name evidence="1" type="ORF">SR1949_00850</name>
</gene>
<dbReference type="AlphaFoldDB" id="A0A479ZU55"/>
<evidence type="ECO:0008006" key="3">
    <source>
        <dbReference type="Google" id="ProtNLM"/>
    </source>
</evidence>
<dbReference type="RefSeq" id="WP_096570306.1">
    <property type="nucleotide sequence ID" value="NZ_BJCE01000001.1"/>
</dbReference>
<keyword evidence="2" id="KW-1185">Reference proteome</keyword>
<evidence type="ECO:0000313" key="1">
    <source>
        <dbReference type="EMBL" id="GCL34993.1"/>
    </source>
</evidence>
<evidence type="ECO:0000313" key="2">
    <source>
        <dbReference type="Proteomes" id="UP000300142"/>
    </source>
</evidence>
<comment type="caution">
    <text evidence="1">The sequence shown here is derived from an EMBL/GenBank/DDBJ whole genome shotgun (WGS) entry which is preliminary data.</text>
</comment>
<dbReference type="Pfam" id="PF11332">
    <property type="entry name" value="DUF3134"/>
    <property type="match status" value="1"/>
</dbReference>
<organism evidence="1 2">
    <name type="scientific">Sphaerospermopsis reniformis</name>
    <dbReference type="NCBI Taxonomy" id="531300"/>
    <lineage>
        <taxon>Bacteria</taxon>
        <taxon>Bacillati</taxon>
        <taxon>Cyanobacteriota</taxon>
        <taxon>Cyanophyceae</taxon>
        <taxon>Nostocales</taxon>
        <taxon>Aphanizomenonaceae</taxon>
        <taxon>Sphaerospermopsis</taxon>
    </lineage>
</organism>
<accession>A0A479ZU55</accession>